<dbReference type="EnsemblMetazoa" id="PPA36365.1">
    <property type="protein sequence ID" value="PPA36365.1"/>
    <property type="gene ID" value="WBGene00274734"/>
</dbReference>
<dbReference type="InterPro" id="IPR011009">
    <property type="entry name" value="Kinase-like_dom_sf"/>
</dbReference>
<evidence type="ECO:0000256" key="3">
    <source>
        <dbReference type="ARBA" id="ARBA00022777"/>
    </source>
</evidence>
<dbReference type="PROSITE" id="PS50011">
    <property type="entry name" value="PROTEIN_KINASE_DOM"/>
    <property type="match status" value="1"/>
</dbReference>
<keyword evidence="1" id="KW-0808">Transferase</keyword>
<proteinExistence type="predicted"/>
<protein>
    <submittedName>
        <fullName evidence="5">Protein kinase domain-containing protein</fullName>
    </submittedName>
</protein>
<keyword evidence="3" id="KW-0418">Kinase</keyword>
<keyword evidence="2" id="KW-0547">Nucleotide-binding</keyword>
<evidence type="ECO:0000256" key="1">
    <source>
        <dbReference type="ARBA" id="ARBA00022679"/>
    </source>
</evidence>
<dbReference type="InterPro" id="IPR000719">
    <property type="entry name" value="Prot_kinase_dom"/>
</dbReference>
<keyword evidence="6" id="KW-1185">Reference proteome</keyword>
<organism evidence="5 6">
    <name type="scientific">Pristionchus pacificus</name>
    <name type="common">Parasitic nematode worm</name>
    <dbReference type="NCBI Taxonomy" id="54126"/>
    <lineage>
        <taxon>Eukaryota</taxon>
        <taxon>Metazoa</taxon>
        <taxon>Ecdysozoa</taxon>
        <taxon>Nematoda</taxon>
        <taxon>Chromadorea</taxon>
        <taxon>Rhabditida</taxon>
        <taxon>Rhabditina</taxon>
        <taxon>Diplogasteromorpha</taxon>
        <taxon>Diplogasteroidea</taxon>
        <taxon>Neodiplogasteridae</taxon>
        <taxon>Pristionchus</taxon>
    </lineage>
</organism>
<dbReference type="Pfam" id="PF00069">
    <property type="entry name" value="Pkinase"/>
    <property type="match status" value="1"/>
</dbReference>
<dbReference type="Proteomes" id="UP000005239">
    <property type="component" value="Unassembled WGS sequence"/>
</dbReference>
<reference evidence="6" key="1">
    <citation type="journal article" date="2008" name="Nat. Genet.">
        <title>The Pristionchus pacificus genome provides a unique perspective on nematode lifestyle and parasitism.</title>
        <authorList>
            <person name="Dieterich C."/>
            <person name="Clifton S.W."/>
            <person name="Schuster L.N."/>
            <person name="Chinwalla A."/>
            <person name="Delehaunty K."/>
            <person name="Dinkelacker I."/>
            <person name="Fulton L."/>
            <person name="Fulton R."/>
            <person name="Godfrey J."/>
            <person name="Minx P."/>
            <person name="Mitreva M."/>
            <person name="Roeseler W."/>
            <person name="Tian H."/>
            <person name="Witte H."/>
            <person name="Yang S.P."/>
            <person name="Wilson R.K."/>
            <person name="Sommer R.J."/>
        </authorList>
    </citation>
    <scope>NUCLEOTIDE SEQUENCE [LARGE SCALE GENOMIC DNA]</scope>
    <source>
        <strain evidence="6">PS312</strain>
    </source>
</reference>
<name>A0A2A6CUX0_PRIPA</name>
<gene>
    <name evidence="5" type="primary">WBGene00274734</name>
</gene>
<dbReference type="Gene3D" id="1.10.510.10">
    <property type="entry name" value="Transferase(Phosphotransferase) domain 1"/>
    <property type="match status" value="1"/>
</dbReference>
<accession>A0A8R1YRT8</accession>
<dbReference type="GO" id="GO:0004672">
    <property type="term" value="F:protein kinase activity"/>
    <property type="evidence" value="ECO:0007669"/>
    <property type="project" value="InterPro"/>
</dbReference>
<keyword evidence="4" id="KW-0067">ATP-binding</keyword>
<dbReference type="AlphaFoldDB" id="A0A2A6CUX0"/>
<dbReference type="GO" id="GO:0005524">
    <property type="term" value="F:ATP binding"/>
    <property type="evidence" value="ECO:0007669"/>
    <property type="project" value="UniProtKB-KW"/>
</dbReference>
<dbReference type="InterPro" id="IPR050339">
    <property type="entry name" value="CC_SR_Kinase"/>
</dbReference>
<reference evidence="5" key="2">
    <citation type="submission" date="2022-06" db="UniProtKB">
        <authorList>
            <consortium name="EnsemblMetazoa"/>
        </authorList>
    </citation>
    <scope>IDENTIFICATION</scope>
    <source>
        <strain evidence="5">PS312</strain>
    </source>
</reference>
<dbReference type="SUPFAM" id="SSF56112">
    <property type="entry name" value="Protein kinase-like (PK-like)"/>
    <property type="match status" value="1"/>
</dbReference>
<sequence>MDIHRDLKVCDLGSMGNRAFVECHEVAKERTFDIGTALYMAPEQAHFSERDWDLRAQYHGWIYSSKVDVFALGLLFAELSVFMEADVKETVFNSYRAGKPSSVLEHLSGEKGFVAWLTNIDPAERPTCAEILQHPFMLN</sequence>
<accession>A0A2A6CUX0</accession>
<dbReference type="OrthoDB" id="5864419at2759"/>
<dbReference type="PANTHER" id="PTHR11042:SF91">
    <property type="entry name" value="EUKARYOTIC TRANSLATION INITIATION FACTOR 2-ALPHA KINASE"/>
    <property type="match status" value="1"/>
</dbReference>
<evidence type="ECO:0000256" key="2">
    <source>
        <dbReference type="ARBA" id="ARBA00022741"/>
    </source>
</evidence>
<evidence type="ECO:0000256" key="4">
    <source>
        <dbReference type="ARBA" id="ARBA00022840"/>
    </source>
</evidence>
<evidence type="ECO:0000313" key="5">
    <source>
        <dbReference type="EnsemblMetazoa" id="PPA36365.1"/>
    </source>
</evidence>
<dbReference type="PANTHER" id="PTHR11042">
    <property type="entry name" value="EUKARYOTIC TRANSLATION INITIATION FACTOR 2-ALPHA KINASE EIF2-ALPHA KINASE -RELATED"/>
    <property type="match status" value="1"/>
</dbReference>
<evidence type="ECO:0000313" key="6">
    <source>
        <dbReference type="Proteomes" id="UP000005239"/>
    </source>
</evidence>